<dbReference type="AlphaFoldDB" id="A0A9P9EBE2"/>
<dbReference type="EMBL" id="JAGMWT010000002">
    <property type="protein sequence ID" value="KAH7135270.1"/>
    <property type="molecule type" value="Genomic_DNA"/>
</dbReference>
<evidence type="ECO:0000313" key="2">
    <source>
        <dbReference type="Proteomes" id="UP000700596"/>
    </source>
</evidence>
<organism evidence="1 2">
    <name type="scientific">Dendryphion nanum</name>
    <dbReference type="NCBI Taxonomy" id="256645"/>
    <lineage>
        <taxon>Eukaryota</taxon>
        <taxon>Fungi</taxon>
        <taxon>Dikarya</taxon>
        <taxon>Ascomycota</taxon>
        <taxon>Pezizomycotina</taxon>
        <taxon>Dothideomycetes</taxon>
        <taxon>Pleosporomycetidae</taxon>
        <taxon>Pleosporales</taxon>
        <taxon>Torulaceae</taxon>
        <taxon>Dendryphion</taxon>
    </lineage>
</organism>
<reference evidence="1" key="1">
    <citation type="journal article" date="2021" name="Nat. Commun.">
        <title>Genetic determinants of endophytism in the Arabidopsis root mycobiome.</title>
        <authorList>
            <person name="Mesny F."/>
            <person name="Miyauchi S."/>
            <person name="Thiergart T."/>
            <person name="Pickel B."/>
            <person name="Atanasova L."/>
            <person name="Karlsson M."/>
            <person name="Huettel B."/>
            <person name="Barry K.W."/>
            <person name="Haridas S."/>
            <person name="Chen C."/>
            <person name="Bauer D."/>
            <person name="Andreopoulos W."/>
            <person name="Pangilinan J."/>
            <person name="LaButti K."/>
            <person name="Riley R."/>
            <person name="Lipzen A."/>
            <person name="Clum A."/>
            <person name="Drula E."/>
            <person name="Henrissat B."/>
            <person name="Kohler A."/>
            <person name="Grigoriev I.V."/>
            <person name="Martin F.M."/>
            <person name="Hacquard S."/>
        </authorList>
    </citation>
    <scope>NUCLEOTIDE SEQUENCE</scope>
    <source>
        <strain evidence="1">MPI-CAGE-CH-0243</strain>
    </source>
</reference>
<sequence length="209" mass="22809">MLPRCARKAWRPTTRPGNVQPRMGRLCCEGRRRIPIESEAGHAVVKVNSTERSATPRNSITRRLCLDDRKSLHTGIEPSSHARPLVSLLCVLFRRVNLAWTTCVGTQSTTRCPPELPTVRSRLGASLCCLASPLWALNQSPNRPADSTTGTFSISLAAQLPPSATPLALAHLYSDPFVQKLASYLGQALHLTPSPPIHRPLQSTILPAT</sequence>
<keyword evidence="2" id="KW-1185">Reference proteome</keyword>
<protein>
    <submittedName>
        <fullName evidence="1">Uncharacterized protein</fullName>
    </submittedName>
</protein>
<accession>A0A9P9EBE2</accession>
<gene>
    <name evidence="1" type="ORF">B0J11DRAFT_156442</name>
</gene>
<proteinExistence type="predicted"/>
<dbReference type="Proteomes" id="UP000700596">
    <property type="component" value="Unassembled WGS sequence"/>
</dbReference>
<evidence type="ECO:0000313" key="1">
    <source>
        <dbReference type="EMBL" id="KAH7135270.1"/>
    </source>
</evidence>
<comment type="caution">
    <text evidence="1">The sequence shown here is derived from an EMBL/GenBank/DDBJ whole genome shotgun (WGS) entry which is preliminary data.</text>
</comment>
<name>A0A9P9EBE2_9PLEO</name>